<proteinExistence type="predicted"/>
<reference evidence="2" key="1">
    <citation type="submission" date="2025-08" db="UniProtKB">
        <authorList>
            <consortium name="RefSeq"/>
        </authorList>
    </citation>
    <scope>IDENTIFICATION</scope>
    <source>
        <tissue evidence="2">Leaves</tissue>
    </source>
</reference>
<evidence type="ECO:0000313" key="2">
    <source>
        <dbReference type="RefSeq" id="XP_018840690.2"/>
    </source>
</evidence>
<dbReference type="InterPro" id="IPR002156">
    <property type="entry name" value="RNaseH_domain"/>
</dbReference>
<dbReference type="PANTHER" id="PTHR47074">
    <property type="entry name" value="BNAC02G40300D PROTEIN"/>
    <property type="match status" value="1"/>
</dbReference>
<dbReference type="Pfam" id="PF13456">
    <property type="entry name" value="RVT_3"/>
    <property type="match status" value="1"/>
</dbReference>
<dbReference type="InterPro" id="IPR012337">
    <property type="entry name" value="RNaseH-like_sf"/>
</dbReference>
<dbReference type="Pfam" id="PF13966">
    <property type="entry name" value="zf-RVT"/>
    <property type="match status" value="1"/>
</dbReference>
<name>A0A2I4G9Z0_JUGRE</name>
<dbReference type="KEGG" id="jre:109006009"/>
<evidence type="ECO:0000313" key="1">
    <source>
        <dbReference type="Proteomes" id="UP000235220"/>
    </source>
</evidence>
<dbReference type="OrthoDB" id="1750020at2759"/>
<dbReference type="GO" id="GO:0004523">
    <property type="term" value="F:RNA-DNA hybrid ribonuclease activity"/>
    <property type="evidence" value="ECO:0007669"/>
    <property type="project" value="InterPro"/>
</dbReference>
<dbReference type="CDD" id="cd06222">
    <property type="entry name" value="RNase_H_like"/>
    <property type="match status" value="1"/>
</dbReference>
<dbReference type="InterPro" id="IPR052929">
    <property type="entry name" value="RNase_H-like_EbsB-rel"/>
</dbReference>
<protein>
    <submittedName>
        <fullName evidence="2">Uncharacterized protein LOC109006009</fullName>
    </submittedName>
</protein>
<dbReference type="Gene3D" id="3.30.420.10">
    <property type="entry name" value="Ribonuclease H-like superfamily/Ribonuclease H"/>
    <property type="match status" value="1"/>
</dbReference>
<dbReference type="Gramene" id="Jr01_18040_p1">
    <property type="protein sequence ID" value="cds.Jr01_18040_p1"/>
    <property type="gene ID" value="Jr01_18040"/>
</dbReference>
<dbReference type="GeneID" id="109006009"/>
<dbReference type="PANTHER" id="PTHR47074:SF48">
    <property type="entry name" value="POLYNUCLEOTIDYL TRANSFERASE, RIBONUCLEASE H-LIKE SUPERFAMILY PROTEIN"/>
    <property type="match status" value="1"/>
</dbReference>
<accession>A0A2I4G9Z0</accession>
<dbReference type="RefSeq" id="XP_018840690.2">
    <property type="nucleotide sequence ID" value="XM_018985145.2"/>
</dbReference>
<dbReference type="AlphaFoldDB" id="A0A2I4G9Z0"/>
<dbReference type="GO" id="GO:0003676">
    <property type="term" value="F:nucleic acid binding"/>
    <property type="evidence" value="ECO:0007669"/>
    <property type="project" value="InterPro"/>
</dbReference>
<keyword evidence="1" id="KW-1185">Reference proteome</keyword>
<dbReference type="InterPro" id="IPR026960">
    <property type="entry name" value="RVT-Znf"/>
</dbReference>
<dbReference type="InterPro" id="IPR036397">
    <property type="entry name" value="RNaseH_sf"/>
</dbReference>
<dbReference type="InterPro" id="IPR044730">
    <property type="entry name" value="RNase_H-like_dom_plant"/>
</dbReference>
<dbReference type="Proteomes" id="UP000235220">
    <property type="component" value="Chromosome 1"/>
</dbReference>
<gene>
    <name evidence="2" type="primary">LOC109006009</name>
</gene>
<sequence>MFLWRSVKEILSTRVNLHKRKIIDSPLCPICLLHPETVSHALWMCKVVQNVWNISSRRIQKSKTEEAPFYDLLSNLLSTLPPEEHTKLAITAKEIWFRRNKFIFESKFASPQQVLKLVSTSIIDLEELERNQQRTSPQIQRTVRWCKPPNNFYKLNWDAAIDNANCKVGIGVSIRDWLGLVTATLRSPCNSFHDPLWGEALAALRAVQFGIELSLKYVIFEGYSKQVVHGITGEAEDWSMVGLIYQDIKKLLGTYISWSVNHVPRQANTVAHCLAKRSLDLSEDSIHVED</sequence>
<dbReference type="SUPFAM" id="SSF53098">
    <property type="entry name" value="Ribonuclease H-like"/>
    <property type="match status" value="1"/>
</dbReference>
<organism evidence="1 2">
    <name type="scientific">Juglans regia</name>
    <name type="common">English walnut</name>
    <dbReference type="NCBI Taxonomy" id="51240"/>
    <lineage>
        <taxon>Eukaryota</taxon>
        <taxon>Viridiplantae</taxon>
        <taxon>Streptophyta</taxon>
        <taxon>Embryophyta</taxon>
        <taxon>Tracheophyta</taxon>
        <taxon>Spermatophyta</taxon>
        <taxon>Magnoliopsida</taxon>
        <taxon>eudicotyledons</taxon>
        <taxon>Gunneridae</taxon>
        <taxon>Pentapetalae</taxon>
        <taxon>rosids</taxon>
        <taxon>fabids</taxon>
        <taxon>Fagales</taxon>
        <taxon>Juglandaceae</taxon>
        <taxon>Juglans</taxon>
    </lineage>
</organism>